<feature type="chain" id="PRO_5045527965" description="DUF3592 domain-containing protein" evidence="2">
    <location>
        <begin position="20"/>
        <end position="180"/>
    </location>
</feature>
<comment type="caution">
    <text evidence="3">The sequence shown here is derived from an EMBL/GenBank/DDBJ whole genome shotgun (WGS) entry which is preliminary data.</text>
</comment>
<proteinExistence type="predicted"/>
<accession>A0ABT6MW22</accession>
<dbReference type="Proteomes" id="UP001160550">
    <property type="component" value="Unassembled WGS sequence"/>
</dbReference>
<reference evidence="3" key="1">
    <citation type="journal article" date="2007" name="Int. J. Syst. Evol. Microbiol.">
        <title>Luteimonas composti sp. nov., a moderately thermophilic bacterium isolated from food waste.</title>
        <authorList>
            <person name="Young C.C."/>
            <person name="Kampfer P."/>
            <person name="Chen W.M."/>
            <person name="Yen W.S."/>
            <person name="Arun A.B."/>
            <person name="Lai W.A."/>
            <person name="Shen F.T."/>
            <person name="Rekha P.D."/>
            <person name="Lin K.Y."/>
            <person name="Chou J.H."/>
        </authorList>
    </citation>
    <scope>NUCLEOTIDE SEQUENCE</scope>
    <source>
        <strain evidence="3">CC-YY355</strain>
    </source>
</reference>
<evidence type="ECO:0000256" key="1">
    <source>
        <dbReference type="SAM" id="Phobius"/>
    </source>
</evidence>
<name>A0ABT6MW22_9GAMM</name>
<keyword evidence="1" id="KW-1133">Transmembrane helix</keyword>
<keyword evidence="2" id="KW-0732">Signal</keyword>
<sequence>MLGALALAVGLLLAAAAWQFCRESTLTSGIVVAHQGRDGGIRDLTGRYVSSNVVPVVAYRGADGRSARVIGNMPRDESKAPPIASALVVRHRVLADGTTLARIDSPFEIMGLPALLLLFGTGLLGAGLYGRRVAVGRQSVRGRPRPGTADWDRLRLAGGTRARSPALRGCAAGKRPSRRR</sequence>
<dbReference type="RefSeq" id="WP_280943680.1">
    <property type="nucleotide sequence ID" value="NZ_JARYGX010000027.1"/>
</dbReference>
<evidence type="ECO:0000313" key="4">
    <source>
        <dbReference type="Proteomes" id="UP001160550"/>
    </source>
</evidence>
<keyword evidence="1" id="KW-0472">Membrane</keyword>
<keyword evidence="4" id="KW-1185">Reference proteome</keyword>
<feature type="signal peptide" evidence="2">
    <location>
        <begin position="1"/>
        <end position="19"/>
    </location>
</feature>
<protein>
    <recommendedName>
        <fullName evidence="5">DUF3592 domain-containing protein</fullName>
    </recommendedName>
</protein>
<evidence type="ECO:0008006" key="5">
    <source>
        <dbReference type="Google" id="ProtNLM"/>
    </source>
</evidence>
<keyword evidence="1" id="KW-0812">Transmembrane</keyword>
<evidence type="ECO:0000256" key="2">
    <source>
        <dbReference type="SAM" id="SignalP"/>
    </source>
</evidence>
<reference evidence="3" key="2">
    <citation type="submission" date="2023-04" db="EMBL/GenBank/DDBJ databases">
        <authorList>
            <person name="Sun J.-Q."/>
        </authorList>
    </citation>
    <scope>NUCLEOTIDE SEQUENCE</scope>
    <source>
        <strain evidence="3">CC-YY355</strain>
    </source>
</reference>
<dbReference type="EMBL" id="JARYGX010000027">
    <property type="protein sequence ID" value="MDH7454466.1"/>
    <property type="molecule type" value="Genomic_DNA"/>
</dbReference>
<organism evidence="3 4">
    <name type="scientific">Luteimonas composti</name>
    <dbReference type="NCBI Taxonomy" id="398257"/>
    <lineage>
        <taxon>Bacteria</taxon>
        <taxon>Pseudomonadati</taxon>
        <taxon>Pseudomonadota</taxon>
        <taxon>Gammaproteobacteria</taxon>
        <taxon>Lysobacterales</taxon>
        <taxon>Lysobacteraceae</taxon>
        <taxon>Luteimonas</taxon>
    </lineage>
</organism>
<evidence type="ECO:0000313" key="3">
    <source>
        <dbReference type="EMBL" id="MDH7454466.1"/>
    </source>
</evidence>
<gene>
    <name evidence="3" type="ORF">QF205_15500</name>
</gene>
<feature type="transmembrane region" description="Helical" evidence="1">
    <location>
        <begin position="109"/>
        <end position="129"/>
    </location>
</feature>